<organism evidence="2 3">
    <name type="scientific">Roseimicrobium gellanilyticum</name>
    <dbReference type="NCBI Taxonomy" id="748857"/>
    <lineage>
        <taxon>Bacteria</taxon>
        <taxon>Pseudomonadati</taxon>
        <taxon>Verrucomicrobiota</taxon>
        <taxon>Verrucomicrobiia</taxon>
        <taxon>Verrucomicrobiales</taxon>
        <taxon>Verrucomicrobiaceae</taxon>
        <taxon>Roseimicrobium</taxon>
    </lineage>
</organism>
<dbReference type="RefSeq" id="WP_113961254.1">
    <property type="nucleotide sequence ID" value="NZ_QNRR01000012.1"/>
</dbReference>
<comment type="caution">
    <text evidence="2">The sequence shown here is derived from an EMBL/GenBank/DDBJ whole genome shotgun (WGS) entry which is preliminary data.</text>
</comment>
<dbReference type="InterPro" id="IPR011008">
    <property type="entry name" value="Dimeric_a/b-barrel"/>
</dbReference>
<dbReference type="PROSITE" id="PS51725">
    <property type="entry name" value="ABM"/>
    <property type="match status" value="1"/>
</dbReference>
<evidence type="ECO:0000259" key="1">
    <source>
        <dbReference type="PROSITE" id="PS51725"/>
    </source>
</evidence>
<sequence>MLFVDAKPGTQQTFMDTYQVAMPPFRSQPGVVTYQLSRVEGEDTKFVTFEKFRSKDAFQRHLDFPPIKPVLEYLQTSIQKQPFQAGLHLLVEFASAPRE</sequence>
<dbReference type="AlphaFoldDB" id="A0A366H9D1"/>
<accession>A0A366H9D1</accession>
<dbReference type="EMBL" id="QNRR01000012">
    <property type="protein sequence ID" value="RBP38134.1"/>
    <property type="molecule type" value="Genomic_DNA"/>
</dbReference>
<gene>
    <name evidence="2" type="ORF">DES53_112132</name>
</gene>
<evidence type="ECO:0000313" key="2">
    <source>
        <dbReference type="EMBL" id="RBP38134.1"/>
    </source>
</evidence>
<dbReference type="Proteomes" id="UP000253426">
    <property type="component" value="Unassembled WGS sequence"/>
</dbReference>
<reference evidence="2 3" key="1">
    <citation type="submission" date="2018-06" db="EMBL/GenBank/DDBJ databases">
        <title>Genomic Encyclopedia of Type Strains, Phase IV (KMG-IV): sequencing the most valuable type-strain genomes for metagenomic binning, comparative biology and taxonomic classification.</title>
        <authorList>
            <person name="Goeker M."/>
        </authorList>
    </citation>
    <scope>NUCLEOTIDE SEQUENCE [LARGE SCALE GENOMIC DNA]</scope>
    <source>
        <strain evidence="2 3">DSM 25532</strain>
    </source>
</reference>
<proteinExistence type="predicted"/>
<dbReference type="Gene3D" id="3.30.70.100">
    <property type="match status" value="1"/>
</dbReference>
<keyword evidence="3" id="KW-1185">Reference proteome</keyword>
<dbReference type="Pfam" id="PF03992">
    <property type="entry name" value="ABM"/>
    <property type="match status" value="1"/>
</dbReference>
<name>A0A366H9D1_9BACT</name>
<protein>
    <submittedName>
        <fullName evidence="2">Quinol monooxygenase YgiN</fullName>
    </submittedName>
</protein>
<evidence type="ECO:0000313" key="3">
    <source>
        <dbReference type="Proteomes" id="UP000253426"/>
    </source>
</evidence>
<keyword evidence="2" id="KW-0560">Oxidoreductase</keyword>
<dbReference type="GO" id="GO:0004497">
    <property type="term" value="F:monooxygenase activity"/>
    <property type="evidence" value="ECO:0007669"/>
    <property type="project" value="UniProtKB-KW"/>
</dbReference>
<keyword evidence="2" id="KW-0503">Monooxygenase</keyword>
<feature type="domain" description="ABM" evidence="1">
    <location>
        <begin position="1"/>
        <end position="93"/>
    </location>
</feature>
<dbReference type="InterPro" id="IPR007138">
    <property type="entry name" value="ABM_dom"/>
</dbReference>
<dbReference type="SUPFAM" id="SSF54909">
    <property type="entry name" value="Dimeric alpha+beta barrel"/>
    <property type="match status" value="1"/>
</dbReference>